<evidence type="ECO:0000313" key="2">
    <source>
        <dbReference type="EMBL" id="KAK4071475.1"/>
    </source>
</evidence>
<dbReference type="AlphaFoldDB" id="A0AAE1IDC7"/>
<name>A0AAE1IDC7_9HYPO</name>
<gene>
    <name evidence="2" type="ORF">Triagg1_6136</name>
</gene>
<dbReference type="RefSeq" id="XP_062754993.1">
    <property type="nucleotide sequence ID" value="XM_062900727.1"/>
</dbReference>
<protein>
    <submittedName>
        <fullName evidence="2">Uncharacterized protein</fullName>
    </submittedName>
</protein>
<proteinExistence type="predicted"/>
<evidence type="ECO:0000256" key="1">
    <source>
        <dbReference type="SAM" id="MobiDB-lite"/>
    </source>
</evidence>
<accession>A0AAE1IDC7</accession>
<evidence type="ECO:0000313" key="3">
    <source>
        <dbReference type="Proteomes" id="UP001273209"/>
    </source>
</evidence>
<organism evidence="2 3">
    <name type="scientific">Trichoderma aggressivum f. europaeum</name>
    <dbReference type="NCBI Taxonomy" id="173218"/>
    <lineage>
        <taxon>Eukaryota</taxon>
        <taxon>Fungi</taxon>
        <taxon>Dikarya</taxon>
        <taxon>Ascomycota</taxon>
        <taxon>Pezizomycotina</taxon>
        <taxon>Sordariomycetes</taxon>
        <taxon>Hypocreomycetidae</taxon>
        <taxon>Hypocreales</taxon>
        <taxon>Hypocreaceae</taxon>
        <taxon>Trichoderma</taxon>
    </lineage>
</organism>
<dbReference type="Proteomes" id="UP001273209">
    <property type="component" value="Unassembled WGS sequence"/>
</dbReference>
<dbReference type="GeneID" id="87920632"/>
<sequence>MTMEMASCEKNPSSEETANILEGHCCGGIDVYRWGCILLGNCSETSCRRQCRTAMRDAVRKILCLGFDHDGRQEMQAFGLDWLVGSRRRFATGRQWQCGPSMLARPHVTANLYGWTMNADCWQGVATVSAMGFELFRACDGDVSRVGNVSCRLQILSESGREIVVSSGGGLRRRLGKEICGKSDGDAVRGLGDRENGVFVSWTRAWSLDLDRAVADCAPSCSVSDVTSSETGCGCGFDFYVAWRRTASRVPHGHDLGLDLGLAHGYGYGYPESSWPWLQRNAPCSHDSEGSGRPNRQAGARMQASPAGNIPGCGLVSDAGALAPSLWGDGAGERRNPSCDGPRGEEILVDPRMSLLCQIEAVLCNHSFLRRLSWQHVEGDAEAM</sequence>
<feature type="region of interest" description="Disordered" evidence="1">
    <location>
        <begin position="281"/>
        <end position="304"/>
    </location>
</feature>
<reference evidence="2" key="1">
    <citation type="submission" date="2023-11" db="EMBL/GenBank/DDBJ databases">
        <title>The genome sequences of three competitors of mushroom-forming fungi.</title>
        <authorList>
            <person name="Beijen E."/>
            <person name="Ohm R.A."/>
        </authorList>
    </citation>
    <scope>NUCLEOTIDE SEQUENCE</scope>
    <source>
        <strain evidence="2">CBS 100526</strain>
    </source>
</reference>
<keyword evidence="3" id="KW-1185">Reference proteome</keyword>
<comment type="caution">
    <text evidence="2">The sequence shown here is derived from an EMBL/GenBank/DDBJ whole genome shotgun (WGS) entry which is preliminary data.</text>
</comment>
<dbReference type="EMBL" id="JAWRVG010000023">
    <property type="protein sequence ID" value="KAK4071475.1"/>
    <property type="molecule type" value="Genomic_DNA"/>
</dbReference>